<feature type="compositionally biased region" description="Polar residues" evidence="1">
    <location>
        <begin position="454"/>
        <end position="464"/>
    </location>
</feature>
<feature type="compositionally biased region" description="Polar residues" evidence="1">
    <location>
        <begin position="1174"/>
        <end position="1186"/>
    </location>
</feature>
<name>A0AAD7FQ80_9AGAR</name>
<dbReference type="PANTHER" id="PTHR12436">
    <property type="entry name" value="80 KDA MCM3-ASSOCIATED PROTEIN"/>
    <property type="match status" value="1"/>
</dbReference>
<organism evidence="3 4">
    <name type="scientific">Roridomyces roridus</name>
    <dbReference type="NCBI Taxonomy" id="1738132"/>
    <lineage>
        <taxon>Eukaryota</taxon>
        <taxon>Fungi</taxon>
        <taxon>Dikarya</taxon>
        <taxon>Basidiomycota</taxon>
        <taxon>Agaricomycotina</taxon>
        <taxon>Agaricomycetes</taxon>
        <taxon>Agaricomycetidae</taxon>
        <taxon>Agaricales</taxon>
        <taxon>Marasmiineae</taxon>
        <taxon>Mycenaceae</taxon>
        <taxon>Roridomyces</taxon>
    </lineage>
</organism>
<feature type="compositionally biased region" description="Low complexity" evidence="1">
    <location>
        <begin position="557"/>
        <end position="568"/>
    </location>
</feature>
<feature type="region of interest" description="Disordered" evidence="1">
    <location>
        <begin position="498"/>
        <end position="531"/>
    </location>
</feature>
<evidence type="ECO:0000259" key="2">
    <source>
        <dbReference type="Pfam" id="PF03399"/>
    </source>
</evidence>
<dbReference type="GO" id="GO:0005737">
    <property type="term" value="C:cytoplasm"/>
    <property type="evidence" value="ECO:0007669"/>
    <property type="project" value="TreeGrafter"/>
</dbReference>
<dbReference type="Gene3D" id="1.25.40.990">
    <property type="match status" value="1"/>
</dbReference>
<dbReference type="Proteomes" id="UP001221142">
    <property type="component" value="Unassembled WGS sequence"/>
</dbReference>
<dbReference type="PANTHER" id="PTHR12436:SF3">
    <property type="entry name" value="GERMINAL-CENTER ASSOCIATED NUCLEAR PROTEIN"/>
    <property type="match status" value="1"/>
</dbReference>
<feature type="compositionally biased region" description="Polar residues" evidence="1">
    <location>
        <begin position="1197"/>
        <end position="1217"/>
    </location>
</feature>
<reference evidence="3" key="1">
    <citation type="submission" date="2023-03" db="EMBL/GenBank/DDBJ databases">
        <title>Massive genome expansion in bonnet fungi (Mycena s.s.) driven by repeated elements and novel gene families across ecological guilds.</title>
        <authorList>
            <consortium name="Lawrence Berkeley National Laboratory"/>
            <person name="Harder C.B."/>
            <person name="Miyauchi S."/>
            <person name="Viragh M."/>
            <person name="Kuo A."/>
            <person name="Thoen E."/>
            <person name="Andreopoulos B."/>
            <person name="Lu D."/>
            <person name="Skrede I."/>
            <person name="Drula E."/>
            <person name="Henrissat B."/>
            <person name="Morin E."/>
            <person name="Kohler A."/>
            <person name="Barry K."/>
            <person name="LaButti K."/>
            <person name="Morin E."/>
            <person name="Salamov A."/>
            <person name="Lipzen A."/>
            <person name="Mereny Z."/>
            <person name="Hegedus B."/>
            <person name="Baldrian P."/>
            <person name="Stursova M."/>
            <person name="Weitz H."/>
            <person name="Taylor A."/>
            <person name="Grigoriev I.V."/>
            <person name="Nagy L.G."/>
            <person name="Martin F."/>
            <person name="Kauserud H."/>
        </authorList>
    </citation>
    <scope>NUCLEOTIDE SEQUENCE</scope>
    <source>
        <strain evidence="3">9284</strain>
    </source>
</reference>
<feature type="region of interest" description="Disordered" evidence="1">
    <location>
        <begin position="454"/>
        <end position="475"/>
    </location>
</feature>
<dbReference type="Pfam" id="PF03399">
    <property type="entry name" value="SAC3_GANP"/>
    <property type="match status" value="1"/>
</dbReference>
<feature type="compositionally biased region" description="Acidic residues" evidence="1">
    <location>
        <begin position="308"/>
        <end position="329"/>
    </location>
</feature>
<feature type="compositionally biased region" description="Basic residues" evidence="1">
    <location>
        <begin position="1145"/>
        <end position="1155"/>
    </location>
</feature>
<dbReference type="EMBL" id="JARKIF010000006">
    <property type="protein sequence ID" value="KAJ7637048.1"/>
    <property type="molecule type" value="Genomic_DNA"/>
</dbReference>
<feature type="compositionally biased region" description="Polar residues" evidence="1">
    <location>
        <begin position="508"/>
        <end position="529"/>
    </location>
</feature>
<feature type="region of interest" description="Disordered" evidence="1">
    <location>
        <begin position="684"/>
        <end position="713"/>
    </location>
</feature>
<feature type="region of interest" description="Disordered" evidence="1">
    <location>
        <begin position="557"/>
        <end position="585"/>
    </location>
</feature>
<dbReference type="GO" id="GO:0070390">
    <property type="term" value="C:transcription export complex 2"/>
    <property type="evidence" value="ECO:0007669"/>
    <property type="project" value="TreeGrafter"/>
</dbReference>
<gene>
    <name evidence="3" type="ORF">FB45DRAFT_908083</name>
</gene>
<evidence type="ECO:0000313" key="3">
    <source>
        <dbReference type="EMBL" id="KAJ7637048.1"/>
    </source>
</evidence>
<dbReference type="AlphaFoldDB" id="A0AAD7FQ80"/>
<protein>
    <submittedName>
        <fullName evidence="3">SAC3 domain-containing protein</fullName>
    </submittedName>
</protein>
<feature type="region of interest" description="Disordered" evidence="1">
    <location>
        <begin position="291"/>
        <end position="341"/>
    </location>
</feature>
<proteinExistence type="predicted"/>
<evidence type="ECO:0000313" key="4">
    <source>
        <dbReference type="Proteomes" id="UP001221142"/>
    </source>
</evidence>
<accession>A0AAD7FQ80</accession>
<dbReference type="GO" id="GO:0006406">
    <property type="term" value="P:mRNA export from nucleus"/>
    <property type="evidence" value="ECO:0007669"/>
    <property type="project" value="TreeGrafter"/>
</dbReference>
<feature type="region of interest" description="Disordered" evidence="1">
    <location>
        <begin position="1140"/>
        <end position="1218"/>
    </location>
</feature>
<keyword evidence="4" id="KW-1185">Reference proteome</keyword>
<feature type="compositionally biased region" description="Basic and acidic residues" evidence="1">
    <location>
        <begin position="700"/>
        <end position="713"/>
    </location>
</feature>
<feature type="region of interest" description="Disordered" evidence="1">
    <location>
        <begin position="792"/>
        <end position="814"/>
    </location>
</feature>
<evidence type="ECO:0000256" key="1">
    <source>
        <dbReference type="SAM" id="MobiDB-lite"/>
    </source>
</evidence>
<sequence length="1240" mass="135833">MDDPLVPKRLEDAISIVGTCMDMCPRYERYRRERENNLFEWETIPGTKRVNHARAVKMYERAAGDKTIPSDLRPPLVLKKTLDYLFHDLLPRGGFSPTFNFIRDRSRSVRNDFTMQHNTDALAMECHERCARFHILALYLERDREGFSVAMEEQQLMNTLQSLKEYYNDHRATYQSPAELEMRIYHRLIHVRDQVERPEPVPLSRQVAQHPMYKLTTAFRAHVQEKSMPIGKNSRLRVEAEGMKIFGQLAGEMMGPGGGGKGMVFLVACILERLFGKATVDGIDDIKGDASWGDIIDGTTGAPAGAVEEVEVDDDDQDDIDLGEDDNSPEDQAMQSPSALQPSASIWLTENFGATPAATPFAPPPSAPVATAFSNFGPPKSVFGTNSAFAGKSVFGNTGPNSFGAMPNAATPVSTPQTSVLSNPFGKTIEQPVVSSSAPPAESVSIAIIAPPRVQNNPLGPTSTGDDKLSTSFSSSLPAPSPFNNIFAPVPKPPTVEFTDKGKGKSTEPFSWNPSTSTLNPQAPQFTPSVFQPQPVPKPVFGVAPIPIFNGFPTSVSSPSFSAPSTSTKPVKKSTPPLVIDTSPPVISSSAVTGPSSPMTPGHPPPLERVRPISLPSTPTIAAPMMPTTVAAPSPVPSMSRSVNPLLGLLRNSLQTSGLGGPSTSGMLSPLVLASPSATPLRHNFSPVKPQTREVSALNGDRKGKGKEKEDADADLEAKALTFERRGLGMRRSLALWQKRTTDHAEWAEACRQSEKYSEKVRRAREKGALKRPSPNGKAGDAVKRMKLLGNGEDEPDVAKKRVSPRRRKYETRRTDDDLAKRFQENKEDQARCWAEGSFLQTVRTVIKSKSVKPPSELWRLWLSLNPGSEATAVWLESVFSIPVVSNSSPHGYPGLIVFECTPLEGVEDELERKQCILDDCYRLREIIESLPERRHFVPSLLFFLWAAEERPLPGDLLDMRILLLLVSYTFCISAITSDLDHKFGEAMSALHLDVSGQLVQTLNFRDVFKLFDPIFNSFFSEWMESCTSGGVFDWTLYCRVLGSAVSVLNHTASLSMSLAAIELAVASWLTGSHLNSVAASAIATDLQSHREMGRDFPTLAFVDHLRGLALYQAEMGLPKGQTFFSQHANVELARSALTQAQRMSMRRSPKRRSRSLSEDTEPASFAHFKRQRLSSSFDESNGPSPASSPPHINGRVTPSPSNSTISLAPTDSSSAPRVTIAMLRALTKDVKNKYGKSGR</sequence>
<comment type="caution">
    <text evidence="3">The sequence shown here is derived from an EMBL/GenBank/DDBJ whole genome shotgun (WGS) entry which is preliminary data.</text>
</comment>
<feature type="compositionally biased region" description="Basic residues" evidence="1">
    <location>
        <begin position="801"/>
        <end position="811"/>
    </location>
</feature>
<feature type="region of interest" description="Disordered" evidence="1">
    <location>
        <begin position="763"/>
        <end position="782"/>
    </location>
</feature>
<feature type="domain" description="SAC3/GANP/THP3 conserved" evidence="2">
    <location>
        <begin position="23"/>
        <end position="276"/>
    </location>
</feature>
<dbReference type="InterPro" id="IPR005062">
    <property type="entry name" value="SAC3/GANP/THP3_conserved"/>
</dbReference>
<dbReference type="InterPro" id="IPR045107">
    <property type="entry name" value="SAC3/GANP/THP3"/>
</dbReference>